<feature type="non-terminal residue" evidence="2">
    <location>
        <position position="1"/>
    </location>
</feature>
<feature type="compositionally biased region" description="Basic and acidic residues" evidence="1">
    <location>
        <begin position="1"/>
        <end position="11"/>
    </location>
</feature>
<accession>A0A0L8GEJ8</accession>
<reference evidence="2" key="1">
    <citation type="submission" date="2015-07" db="EMBL/GenBank/DDBJ databases">
        <title>MeaNS - Measles Nucleotide Surveillance Program.</title>
        <authorList>
            <person name="Tran T."/>
            <person name="Druce J."/>
        </authorList>
    </citation>
    <scope>NUCLEOTIDE SEQUENCE</scope>
    <source>
        <strain evidence="2">UCB-OBI-ISO-001</strain>
        <tissue evidence="2">Gonad</tissue>
    </source>
</reference>
<dbReference type="EMBL" id="KQ422246">
    <property type="protein sequence ID" value="KOF75269.1"/>
    <property type="molecule type" value="Genomic_DNA"/>
</dbReference>
<feature type="region of interest" description="Disordered" evidence="1">
    <location>
        <begin position="1"/>
        <end position="20"/>
    </location>
</feature>
<protein>
    <recommendedName>
        <fullName evidence="3">DUF4371 domain-containing protein</fullName>
    </recommendedName>
</protein>
<dbReference type="OrthoDB" id="6148792at2759"/>
<organism evidence="2">
    <name type="scientific">Octopus bimaculoides</name>
    <name type="common">California two-spotted octopus</name>
    <dbReference type="NCBI Taxonomy" id="37653"/>
    <lineage>
        <taxon>Eukaryota</taxon>
        <taxon>Metazoa</taxon>
        <taxon>Spiralia</taxon>
        <taxon>Lophotrochozoa</taxon>
        <taxon>Mollusca</taxon>
        <taxon>Cephalopoda</taxon>
        <taxon>Coleoidea</taxon>
        <taxon>Octopodiformes</taxon>
        <taxon>Octopoda</taxon>
        <taxon>Incirrata</taxon>
        <taxon>Octopodidae</taxon>
        <taxon>Octopus</taxon>
    </lineage>
</organism>
<name>A0A0L8GEJ8_OCTBM</name>
<gene>
    <name evidence="2" type="ORF">OCBIM_22035013mg</name>
</gene>
<sequence length="322" mass="36435">LSERLRHAQTEKHRKNANEANKAKKLTNYFEASSFSSHSKKVAAAELKYCAFVAEHNLPISILDRLPGLVSNTCPDSKIAQNAKCTRMKSTYIFLKAIGPYGFNSLLKKLHSSKFPLVEIQKTVDNFLTLIEIRDRSATGIYNCLLSFLNGHAIPLEILIGFACGNTNVMVGSNGGVQHLLKQNRPYLFVQACVCHSLRLCSSNAHSPKRINEFIDLQKIASIDPHKIMHASCTRWLSLKQVVQRILEQWPTLLTYFTQAALEDGCPITARRILTEMKKPLTKMYLAFLSFILNDINKLNLEFEVDGYRMYKLKRAINAGMK</sequence>
<evidence type="ECO:0000313" key="2">
    <source>
        <dbReference type="EMBL" id="KOF75269.1"/>
    </source>
</evidence>
<dbReference type="PANTHER" id="PTHR37162:SF1">
    <property type="entry name" value="BED-TYPE DOMAIN-CONTAINING PROTEIN"/>
    <property type="match status" value="1"/>
</dbReference>
<evidence type="ECO:0000256" key="1">
    <source>
        <dbReference type="SAM" id="MobiDB-lite"/>
    </source>
</evidence>
<proteinExistence type="predicted"/>
<dbReference type="AlphaFoldDB" id="A0A0L8GEJ8"/>
<evidence type="ECO:0008006" key="3">
    <source>
        <dbReference type="Google" id="ProtNLM"/>
    </source>
</evidence>
<dbReference type="PANTHER" id="PTHR37162">
    <property type="entry name" value="HAT FAMILY DIMERISATION DOMAINCONTAINING PROTEIN-RELATED"/>
    <property type="match status" value="1"/>
</dbReference>